<evidence type="ECO:0000313" key="3">
    <source>
        <dbReference type="Proteomes" id="UP000590811"/>
    </source>
</evidence>
<accession>A0A839PXP1</accession>
<proteinExistence type="predicted"/>
<protein>
    <submittedName>
        <fullName evidence="2">Uncharacterized protein</fullName>
    </submittedName>
</protein>
<evidence type="ECO:0000256" key="1">
    <source>
        <dbReference type="SAM" id="MobiDB-lite"/>
    </source>
</evidence>
<name>A0A839PXP1_9MICO</name>
<sequence length="59" mass="6670">MTDHVHVTETSRPVTAPESSLRAPECLAALYRILWDHDMFAKLASNFSTWSQLASESYT</sequence>
<dbReference type="Proteomes" id="UP000590811">
    <property type="component" value="Unassembled WGS sequence"/>
</dbReference>
<organism evidence="2 3">
    <name type="scientific">Terracoccus luteus</name>
    <dbReference type="NCBI Taxonomy" id="53356"/>
    <lineage>
        <taxon>Bacteria</taxon>
        <taxon>Bacillati</taxon>
        <taxon>Actinomycetota</taxon>
        <taxon>Actinomycetes</taxon>
        <taxon>Micrococcales</taxon>
        <taxon>Intrasporangiaceae</taxon>
        <taxon>Terracoccus</taxon>
    </lineage>
</organism>
<gene>
    <name evidence="2" type="ORF">FHW14_003328</name>
</gene>
<dbReference type="AlphaFoldDB" id="A0A839PXP1"/>
<feature type="region of interest" description="Disordered" evidence="1">
    <location>
        <begin position="1"/>
        <end position="20"/>
    </location>
</feature>
<dbReference type="EMBL" id="JACHVT010000008">
    <property type="protein sequence ID" value="MBB2988139.1"/>
    <property type="molecule type" value="Genomic_DNA"/>
</dbReference>
<evidence type="ECO:0000313" key="2">
    <source>
        <dbReference type="EMBL" id="MBB2988139.1"/>
    </source>
</evidence>
<comment type="caution">
    <text evidence="2">The sequence shown here is derived from an EMBL/GenBank/DDBJ whole genome shotgun (WGS) entry which is preliminary data.</text>
</comment>
<reference evidence="2 3" key="1">
    <citation type="submission" date="2020-08" db="EMBL/GenBank/DDBJ databases">
        <title>Genomic Encyclopedia of Type Strains, Phase IV (KMG-V): Genome sequencing to study the core and pangenomes of soil and plant-associated prokaryotes.</title>
        <authorList>
            <person name="Whitman W."/>
        </authorList>
    </citation>
    <scope>NUCLEOTIDE SEQUENCE [LARGE SCALE GENOMIC DNA]</scope>
    <source>
        <strain evidence="2 3">B3ACCR2</strain>
    </source>
</reference>
<dbReference type="RefSeq" id="WP_184511159.1">
    <property type="nucleotide sequence ID" value="NZ_JACHVT010000008.1"/>
</dbReference>